<evidence type="ECO:0000256" key="2">
    <source>
        <dbReference type="ARBA" id="ARBA00005462"/>
    </source>
</evidence>
<dbReference type="InterPro" id="IPR000357">
    <property type="entry name" value="HEAT"/>
</dbReference>
<dbReference type="InterPro" id="IPR045156">
    <property type="entry name" value="Vac8"/>
</dbReference>
<dbReference type="Pfam" id="PF10508">
    <property type="entry name" value="Proteasom_PSMB"/>
    <property type="match status" value="1"/>
</dbReference>
<dbReference type="GO" id="GO:0043495">
    <property type="term" value="F:protein-membrane adaptor activity"/>
    <property type="evidence" value="ECO:0007669"/>
    <property type="project" value="InterPro"/>
</dbReference>
<comment type="caution">
    <text evidence="9">The sequence shown here is derived from an EMBL/GenBank/DDBJ whole genome shotgun (WGS) entry which is preliminary data.</text>
</comment>
<proteinExistence type="inferred from homology"/>
<dbReference type="PANTHER" id="PTHR47249:SF1">
    <property type="entry name" value="VACUOLAR PROTEIN 8"/>
    <property type="match status" value="1"/>
</dbReference>
<keyword evidence="3" id="KW-0926">Vacuole</keyword>
<evidence type="ECO:0000256" key="4">
    <source>
        <dbReference type="ARBA" id="ARBA00022737"/>
    </source>
</evidence>
<evidence type="ECO:0000256" key="3">
    <source>
        <dbReference type="ARBA" id="ARBA00022554"/>
    </source>
</evidence>
<dbReference type="GO" id="GO:0005774">
    <property type="term" value="C:vacuolar membrane"/>
    <property type="evidence" value="ECO:0007669"/>
    <property type="project" value="UniProtKB-SubCell"/>
</dbReference>
<dbReference type="SMART" id="SM00185">
    <property type="entry name" value="ARM"/>
    <property type="match status" value="6"/>
</dbReference>
<evidence type="ECO:0000313" key="10">
    <source>
        <dbReference type="Proteomes" id="UP000620124"/>
    </source>
</evidence>
<feature type="repeat" description="HEAT" evidence="8">
    <location>
        <begin position="297"/>
        <end position="335"/>
    </location>
</feature>
<dbReference type="Proteomes" id="UP000620124">
    <property type="component" value="Unassembled WGS sequence"/>
</dbReference>
<dbReference type="InterPro" id="IPR000225">
    <property type="entry name" value="Armadillo"/>
</dbReference>
<evidence type="ECO:0000256" key="8">
    <source>
        <dbReference type="PROSITE-ProRule" id="PRU00103"/>
    </source>
</evidence>
<dbReference type="InterPro" id="IPR016024">
    <property type="entry name" value="ARM-type_fold"/>
</dbReference>
<evidence type="ECO:0000256" key="7">
    <source>
        <dbReference type="ARBA" id="ARBA00026209"/>
    </source>
</evidence>
<feature type="repeat" description="HEAT" evidence="8">
    <location>
        <begin position="145"/>
        <end position="183"/>
    </location>
</feature>
<dbReference type="SUPFAM" id="SSF48371">
    <property type="entry name" value="ARM repeat"/>
    <property type="match status" value="1"/>
</dbReference>
<keyword evidence="6" id="KW-0449">Lipoprotein</keyword>
<dbReference type="OrthoDB" id="3060180at2759"/>
<keyword evidence="4" id="KW-0677">Repeat</keyword>
<dbReference type="InterPro" id="IPR021133">
    <property type="entry name" value="HEAT_type_2"/>
</dbReference>
<sequence>MDPLTRPHTPESAHSWWSDRNPLGPTISIHAAAKPLMRIMYHEQVRTFIKKNRSAELSRATMDVCFSYLAFKYISSATKLMILKELATRAKGEKDARIMVQAIVLQWQLIVKFLDSSDPQVRLYTCSILGTLASYYDSTTWALGICPRIVSLLSDEDMEVRDSALHAIVQLSETPDGAQAVRDTKIWEYFPVNLDSSNSQIRGYICTILVNLSNYQVENLPKLDSSDQDIDARRRAIYALSKISYWSEGAWAAHKATEYVAELLESSDTEIRTWTCQTLGNMTLHGVTSATQLGFELCTKIVSLLRDDDKRVRDSAIMALSKINRSSGGADTVAHITILKELTEHLNSSDPGLRQFTCSVLGNLAVSQYACFAKLNYEPCVRIARLLKDRDVEARGSAVHALLMMSYWREVAQIVGAQVVKYLPELLSSSNAVTLGSMCEIIGNLVLHTSTSVLDAELCVRVVSLMSHENWGVRRRAVHAVATISRSRQGAEMVRGTTIWAESVNSHAVYWENLAVRESASLILLGSKSYMRIVFLLRDNDIQVQRCAVYALSKMSHWPDAAQAMAETKAVQHIPSLLSSSDADTRRWTCEMVGNLASNGSLNTSEELSTTVVSLLSDDDKDVRKSALYALARIADSANGAQAIRETSIREYFPGLLKTPNPGVRRLACNLLAKLVTRDITSPGIIPNFVEWKLHECLQIVPLLSDKDIRVQRQAINILSTLSSQPHGAQVVIDAGALEYVPGLLSSSDAETRRLTCEMLAYVVDHKFKLDGKLCARVVVQLGDEDEEVRLGAILVLSKITRCRDGARTVGDTKIIEYVPNLLDSNNSRSLICETLGNLALYQALPYLTKSHQIQIPTRLREDNNTRESIDLREWILREVGKL</sequence>
<protein>
    <recommendedName>
        <fullName evidence="7">Vacuolar protein 8</fullName>
    </recommendedName>
</protein>
<dbReference type="GO" id="GO:0043248">
    <property type="term" value="P:proteasome assembly"/>
    <property type="evidence" value="ECO:0007669"/>
    <property type="project" value="InterPro"/>
</dbReference>
<evidence type="ECO:0000256" key="5">
    <source>
        <dbReference type="ARBA" id="ARBA00023136"/>
    </source>
</evidence>
<evidence type="ECO:0000256" key="6">
    <source>
        <dbReference type="ARBA" id="ARBA00023288"/>
    </source>
</evidence>
<dbReference type="GO" id="GO:0071562">
    <property type="term" value="P:nucleus-vacuole junction assembly"/>
    <property type="evidence" value="ECO:0007669"/>
    <property type="project" value="InterPro"/>
</dbReference>
<gene>
    <name evidence="9" type="ORF">MVEN_00618300</name>
</gene>
<keyword evidence="10" id="KW-1185">Reference proteome</keyword>
<dbReference type="InterPro" id="IPR019538">
    <property type="entry name" value="PSMD5"/>
</dbReference>
<evidence type="ECO:0000313" key="9">
    <source>
        <dbReference type="EMBL" id="KAF7362690.1"/>
    </source>
</evidence>
<dbReference type="PANTHER" id="PTHR47249">
    <property type="entry name" value="VACUOLAR PROTEIN 8"/>
    <property type="match status" value="1"/>
</dbReference>
<comment type="similarity">
    <text evidence="2">Belongs to the beta-catenin family.</text>
</comment>
<reference evidence="9" key="1">
    <citation type="submission" date="2020-05" db="EMBL/GenBank/DDBJ databases">
        <title>Mycena genomes resolve the evolution of fungal bioluminescence.</title>
        <authorList>
            <person name="Tsai I.J."/>
        </authorList>
    </citation>
    <scope>NUCLEOTIDE SEQUENCE</scope>
    <source>
        <strain evidence="9">CCC161011</strain>
    </source>
</reference>
<name>A0A8H6YRM4_9AGAR</name>
<accession>A0A8H6YRM4</accession>
<comment type="subcellular location">
    <subcellularLocation>
        <location evidence="1">Vacuole membrane</location>
        <topology evidence="1">Lipid-anchor</topology>
    </subcellularLocation>
</comment>
<dbReference type="EMBL" id="JACAZI010000004">
    <property type="protein sequence ID" value="KAF7362690.1"/>
    <property type="molecule type" value="Genomic_DNA"/>
</dbReference>
<organism evidence="9 10">
    <name type="scientific">Mycena venus</name>
    <dbReference type="NCBI Taxonomy" id="2733690"/>
    <lineage>
        <taxon>Eukaryota</taxon>
        <taxon>Fungi</taxon>
        <taxon>Dikarya</taxon>
        <taxon>Basidiomycota</taxon>
        <taxon>Agaricomycotina</taxon>
        <taxon>Agaricomycetes</taxon>
        <taxon>Agaricomycetidae</taxon>
        <taxon>Agaricales</taxon>
        <taxon>Marasmiineae</taxon>
        <taxon>Mycenaceae</taxon>
        <taxon>Mycena</taxon>
    </lineage>
</organism>
<dbReference type="Pfam" id="PF02985">
    <property type="entry name" value="HEAT"/>
    <property type="match status" value="1"/>
</dbReference>
<dbReference type="InterPro" id="IPR011989">
    <property type="entry name" value="ARM-like"/>
</dbReference>
<dbReference type="AlphaFoldDB" id="A0A8H6YRM4"/>
<dbReference type="PROSITE" id="PS50077">
    <property type="entry name" value="HEAT_REPEAT"/>
    <property type="match status" value="3"/>
</dbReference>
<dbReference type="Gene3D" id="1.25.10.10">
    <property type="entry name" value="Leucine-rich Repeat Variant"/>
    <property type="match status" value="4"/>
</dbReference>
<evidence type="ECO:0000256" key="1">
    <source>
        <dbReference type="ARBA" id="ARBA00004592"/>
    </source>
</evidence>
<keyword evidence="5" id="KW-0472">Membrane</keyword>
<feature type="repeat" description="HEAT" evidence="8">
    <location>
        <begin position="608"/>
        <end position="646"/>
    </location>
</feature>